<evidence type="ECO:0000313" key="6">
    <source>
        <dbReference type="EMBL" id="OYN84746.1"/>
    </source>
</evidence>
<protein>
    <recommendedName>
        <fullName evidence="2">DNA ligase (ATP)</fullName>
        <ecNumber evidence="2">6.5.1.1</ecNumber>
    </recommendedName>
</protein>
<dbReference type="InterPro" id="IPR012310">
    <property type="entry name" value="DNA_ligase_ATP-dep_cent"/>
</dbReference>
<dbReference type="GO" id="GO:0006310">
    <property type="term" value="P:DNA recombination"/>
    <property type="evidence" value="ECO:0007669"/>
    <property type="project" value="InterPro"/>
</dbReference>
<dbReference type="EC" id="6.5.1.1" evidence="2"/>
<dbReference type="GO" id="GO:0003910">
    <property type="term" value="F:DNA ligase (ATP) activity"/>
    <property type="evidence" value="ECO:0007669"/>
    <property type="project" value="UniProtKB-EC"/>
</dbReference>
<dbReference type="NCBIfam" id="NF006078">
    <property type="entry name" value="PRK08224.1"/>
    <property type="match status" value="1"/>
</dbReference>
<dbReference type="EMBL" id="NMVI01000027">
    <property type="protein sequence ID" value="OYN84746.1"/>
    <property type="molecule type" value="Genomic_DNA"/>
</dbReference>
<evidence type="ECO:0000256" key="1">
    <source>
        <dbReference type="ARBA" id="ARBA00007572"/>
    </source>
</evidence>
<feature type="domain" description="ATP-dependent DNA ligase family profile" evidence="5">
    <location>
        <begin position="101"/>
        <end position="200"/>
    </location>
</feature>
<dbReference type="InterPro" id="IPR044119">
    <property type="entry name" value="Adenylation_LigC-like"/>
</dbReference>
<dbReference type="AlphaFoldDB" id="A0A255DZS2"/>
<sequence>MLARPEASIPAGMAYEPKWDGWRCILVRDGTEVRLWSRHGTDLTAYFPELVRAATVLPERCILDGEIVIIEDGKLQYTRLASRHSTAIRADRLAQLHPAHFIAFDVLGFDQTVLLDQPFEVRRQLLEALWAGAGDGSAGDGGAPDWPKELLLSPVTRDRSVAEQWFTEFEAAGLDGVMAKPLQGSYQEGQRALVKVKHRRTADVVAAGFRTDRNHSETHPSLGSVLLGLFDDAGVLHLVGVCAGFPDAARADLARMFAELEVPRGSEAHDEHPWGPAAAARSGARVPDGIMRWREPRDEVHLTSPLLVLEVEYDYLHDGYRFRSNTNFVRWRSDRTPQSCRFDQLEPPEGFSLTEVLGAEPGSGGPRLS</sequence>
<dbReference type="InterPro" id="IPR012340">
    <property type="entry name" value="NA-bd_OB-fold"/>
</dbReference>
<dbReference type="GO" id="GO:0006281">
    <property type="term" value="P:DNA repair"/>
    <property type="evidence" value="ECO:0007669"/>
    <property type="project" value="InterPro"/>
</dbReference>
<organism evidence="6 7">
    <name type="scientific">Parenemella sanctibonifatiensis</name>
    <dbReference type="NCBI Taxonomy" id="2016505"/>
    <lineage>
        <taxon>Bacteria</taxon>
        <taxon>Bacillati</taxon>
        <taxon>Actinomycetota</taxon>
        <taxon>Actinomycetes</taxon>
        <taxon>Propionibacteriales</taxon>
        <taxon>Propionibacteriaceae</taxon>
        <taxon>Parenemella</taxon>
    </lineage>
</organism>
<dbReference type="GO" id="GO:0005524">
    <property type="term" value="F:ATP binding"/>
    <property type="evidence" value="ECO:0007669"/>
    <property type="project" value="InterPro"/>
</dbReference>
<dbReference type="InterPro" id="IPR012309">
    <property type="entry name" value="DNA_ligase_ATP-dep_C"/>
</dbReference>
<keyword evidence="3 6" id="KW-0436">Ligase</keyword>
<evidence type="ECO:0000256" key="2">
    <source>
        <dbReference type="ARBA" id="ARBA00012727"/>
    </source>
</evidence>
<name>A0A255DZS2_9ACTN</name>
<comment type="caution">
    <text evidence="6">The sequence shown here is derived from an EMBL/GenBank/DDBJ whole genome shotgun (WGS) entry which is preliminary data.</text>
</comment>
<dbReference type="PROSITE" id="PS50160">
    <property type="entry name" value="DNA_LIGASE_A3"/>
    <property type="match status" value="1"/>
</dbReference>
<evidence type="ECO:0000256" key="4">
    <source>
        <dbReference type="ARBA" id="ARBA00034003"/>
    </source>
</evidence>
<dbReference type="InterPro" id="IPR050191">
    <property type="entry name" value="ATP-dep_DNA_ligase"/>
</dbReference>
<evidence type="ECO:0000313" key="7">
    <source>
        <dbReference type="Proteomes" id="UP000216533"/>
    </source>
</evidence>
<dbReference type="CDD" id="cd07905">
    <property type="entry name" value="Adenylation_DNA_ligase_LigC"/>
    <property type="match status" value="1"/>
</dbReference>
<dbReference type="PROSITE" id="PS00697">
    <property type="entry name" value="DNA_LIGASE_A1"/>
    <property type="match status" value="1"/>
</dbReference>
<evidence type="ECO:0000259" key="5">
    <source>
        <dbReference type="PROSITE" id="PS50160"/>
    </source>
</evidence>
<dbReference type="PANTHER" id="PTHR45674:SF4">
    <property type="entry name" value="DNA LIGASE 1"/>
    <property type="match status" value="1"/>
</dbReference>
<evidence type="ECO:0000256" key="3">
    <source>
        <dbReference type="ARBA" id="ARBA00022598"/>
    </source>
</evidence>
<dbReference type="Gene3D" id="3.30.470.30">
    <property type="entry name" value="DNA ligase/mRNA capping enzyme"/>
    <property type="match status" value="1"/>
</dbReference>
<reference evidence="6 7" key="1">
    <citation type="submission" date="2017-07" db="EMBL/GenBank/DDBJ databases">
        <title>Draft whole genome sequences of clinical Proprionibacteriaceae strains.</title>
        <authorList>
            <person name="Bernier A.-M."/>
            <person name="Bernard K."/>
            <person name="Domingo M.-C."/>
        </authorList>
    </citation>
    <scope>NUCLEOTIDE SEQUENCE [LARGE SCALE GENOMIC DNA]</scope>
    <source>
        <strain evidence="6 7">NML 160184</strain>
    </source>
</reference>
<proteinExistence type="inferred from homology"/>
<comment type="similarity">
    <text evidence="1">Belongs to the ATP-dependent DNA ligase family.</text>
</comment>
<dbReference type="Pfam" id="PF04679">
    <property type="entry name" value="DNA_ligase_A_C"/>
    <property type="match status" value="1"/>
</dbReference>
<dbReference type="InterPro" id="IPR016059">
    <property type="entry name" value="DNA_ligase_ATP-dep_CS"/>
</dbReference>
<dbReference type="Proteomes" id="UP000216533">
    <property type="component" value="Unassembled WGS sequence"/>
</dbReference>
<dbReference type="SUPFAM" id="SSF50249">
    <property type="entry name" value="Nucleic acid-binding proteins"/>
    <property type="match status" value="1"/>
</dbReference>
<dbReference type="Pfam" id="PF01068">
    <property type="entry name" value="DNA_ligase_A_M"/>
    <property type="match status" value="1"/>
</dbReference>
<dbReference type="SUPFAM" id="SSF56091">
    <property type="entry name" value="DNA ligase/mRNA capping enzyme, catalytic domain"/>
    <property type="match status" value="1"/>
</dbReference>
<gene>
    <name evidence="6" type="ORF">CGZ92_12585</name>
</gene>
<comment type="catalytic activity">
    <reaction evidence="4">
        <text>ATP + (deoxyribonucleotide)n-3'-hydroxyl + 5'-phospho-(deoxyribonucleotide)m = (deoxyribonucleotide)n+m + AMP + diphosphate.</text>
        <dbReference type="EC" id="6.5.1.1"/>
    </reaction>
</comment>
<dbReference type="Gene3D" id="2.40.50.140">
    <property type="entry name" value="Nucleic acid-binding proteins"/>
    <property type="match status" value="1"/>
</dbReference>
<dbReference type="PANTHER" id="PTHR45674">
    <property type="entry name" value="DNA LIGASE 1/3 FAMILY MEMBER"/>
    <property type="match status" value="1"/>
</dbReference>
<accession>A0A255DZS2</accession>